<evidence type="ECO:0000313" key="9">
    <source>
        <dbReference type="Proteomes" id="UP000029738"/>
    </source>
</evidence>
<keyword evidence="4 6" id="KW-0472">Membrane</keyword>
<feature type="compositionally biased region" description="Pro residues" evidence="5">
    <location>
        <begin position="121"/>
        <end position="137"/>
    </location>
</feature>
<evidence type="ECO:0000256" key="3">
    <source>
        <dbReference type="ARBA" id="ARBA00022989"/>
    </source>
</evidence>
<keyword evidence="9" id="KW-1185">Reference proteome</keyword>
<evidence type="ECO:0000256" key="4">
    <source>
        <dbReference type="ARBA" id="ARBA00023136"/>
    </source>
</evidence>
<dbReference type="PROSITE" id="PS52015">
    <property type="entry name" value="TONB_CTD"/>
    <property type="match status" value="1"/>
</dbReference>
<evidence type="ECO:0000256" key="1">
    <source>
        <dbReference type="ARBA" id="ARBA00004167"/>
    </source>
</evidence>
<evidence type="ECO:0000259" key="7">
    <source>
        <dbReference type="PROSITE" id="PS52015"/>
    </source>
</evidence>
<keyword evidence="3 6" id="KW-1133">Transmembrane helix</keyword>
<evidence type="ECO:0000256" key="5">
    <source>
        <dbReference type="SAM" id="MobiDB-lite"/>
    </source>
</evidence>
<dbReference type="Proteomes" id="UP000029738">
    <property type="component" value="Unassembled WGS sequence"/>
</dbReference>
<reference evidence="8" key="1">
    <citation type="journal article" date="2015" name="Genome Announc.">
        <title>Draft Genome Sequence of Tolypothrix boutellei Strain VB521301.</title>
        <authorList>
            <person name="Chandrababunaidu M.M."/>
            <person name="Singh D."/>
            <person name="Sen D."/>
            <person name="Bhan S."/>
            <person name="Das S."/>
            <person name="Gupta A."/>
            <person name="Adhikary S.P."/>
            <person name="Tripathy S."/>
        </authorList>
    </citation>
    <scope>NUCLEOTIDE SEQUENCE</scope>
    <source>
        <strain evidence="8">VB521301</strain>
    </source>
</reference>
<dbReference type="RefSeq" id="WP_167844744.1">
    <property type="nucleotide sequence ID" value="NZ_JHEG04000001.1"/>
</dbReference>
<feature type="region of interest" description="Disordered" evidence="5">
    <location>
        <begin position="68"/>
        <end position="486"/>
    </location>
</feature>
<evidence type="ECO:0000256" key="2">
    <source>
        <dbReference type="ARBA" id="ARBA00022692"/>
    </source>
</evidence>
<gene>
    <name evidence="8" type="ORF">DA73_0400024235</name>
</gene>
<feature type="compositionally biased region" description="Polar residues" evidence="5">
    <location>
        <begin position="336"/>
        <end position="383"/>
    </location>
</feature>
<dbReference type="Gene3D" id="3.30.1150.10">
    <property type="match status" value="1"/>
</dbReference>
<dbReference type="GO" id="GO:0016020">
    <property type="term" value="C:membrane"/>
    <property type="evidence" value="ECO:0007669"/>
    <property type="project" value="UniProtKB-SubCell"/>
</dbReference>
<feature type="compositionally biased region" description="Basic and acidic residues" evidence="5">
    <location>
        <begin position="73"/>
        <end position="86"/>
    </location>
</feature>
<organism evidence="8 9">
    <name type="scientific">Tolypothrix bouteillei VB521301</name>
    <dbReference type="NCBI Taxonomy" id="1479485"/>
    <lineage>
        <taxon>Bacteria</taxon>
        <taxon>Bacillati</taxon>
        <taxon>Cyanobacteriota</taxon>
        <taxon>Cyanophyceae</taxon>
        <taxon>Nostocales</taxon>
        <taxon>Tolypothrichaceae</taxon>
        <taxon>Tolypothrix</taxon>
    </lineage>
</organism>
<feature type="domain" description="TonB C-terminal" evidence="7">
    <location>
        <begin position="512"/>
        <end position="607"/>
    </location>
</feature>
<feature type="compositionally biased region" description="Polar residues" evidence="5">
    <location>
        <begin position="279"/>
        <end position="295"/>
    </location>
</feature>
<feature type="transmembrane region" description="Helical" evidence="6">
    <location>
        <begin position="25"/>
        <end position="47"/>
    </location>
</feature>
<sequence length="612" mass="66534">MVKSYTSQPEKTEKTEQRDRFPRDLLFYLVTSILLHAIVLFGMDYWLQVFKPNREKELSQPIPIEYLEVPPEPAKKPPETSKRAARDSANGGKVKQKSSIAVTKSALPAESKTPTVRPQTLPEPNPATVSPPQPPTQQPAISPNSSSQQQQSQPSQAIAPLAQQTEPQIARSEVPTNTSPEPQLPQKEENPSVVTPTPEIQPAPTPNDTTALTNKLRQSTLARRVRTSPSPATQPTPTPDTTALTNKLRQSTLARRVRTSPSPATQPTPTPDTTALTNKLRQSTLARRVRTSPSPEVQPTPTPDTTALTNKLRQSTLARRVRTSPSPATQPTPTPNDTTALNNKLRQSTLARRVRTSLSPEVQPTPTPNDTTALNNKLRQSTLARRVRTSPTPATQPTPTPSAIPSQPKPQQTTIARSTTFTKPKPSQTNLAPTTKPANRTQKLVASPSSGQLQPRSTQSTPPKVKPSRTSGAASRLGGPVSLSSRNIENLAALPDSNPSNRAVDGMDARKDDLGPYLAQLQQRVKQQWIPGLTQSSRRTVLYFTISRSGRITGLQVAQPSGFDAIDEAALNAVQRAAPFAPLPTTYSGNYLSIEFTFSINVYGQLDLFMGQ</sequence>
<name>A0A8S9T6Q9_9CYAN</name>
<dbReference type="Pfam" id="PF13103">
    <property type="entry name" value="TonB_2"/>
    <property type="match status" value="1"/>
</dbReference>
<comment type="subcellular location">
    <subcellularLocation>
        <location evidence="1">Membrane</location>
        <topology evidence="1">Single-pass membrane protein</topology>
    </subcellularLocation>
</comment>
<reference evidence="8" key="2">
    <citation type="submission" date="2019-11" db="EMBL/GenBank/DDBJ databases">
        <title>Improved Assembly of Tolypothrix boutellei genome.</title>
        <authorList>
            <person name="Sarangi A.N."/>
            <person name="Mukherjee M."/>
            <person name="Ghosh S."/>
            <person name="Singh D."/>
            <person name="Das A."/>
            <person name="Kant S."/>
            <person name="Prusty A."/>
            <person name="Tripathy S."/>
        </authorList>
    </citation>
    <scope>NUCLEOTIDE SEQUENCE</scope>
    <source>
        <strain evidence="8">VB521301</strain>
    </source>
</reference>
<dbReference type="EMBL" id="JHEG04000001">
    <property type="protein sequence ID" value="KAF3888251.1"/>
    <property type="molecule type" value="Genomic_DNA"/>
</dbReference>
<dbReference type="AlphaFoldDB" id="A0A8S9T6Q9"/>
<proteinExistence type="predicted"/>
<keyword evidence="2 6" id="KW-0812">Transmembrane</keyword>
<evidence type="ECO:0000313" key="8">
    <source>
        <dbReference type="EMBL" id="KAF3888251.1"/>
    </source>
</evidence>
<dbReference type="GO" id="GO:0055085">
    <property type="term" value="P:transmembrane transport"/>
    <property type="evidence" value="ECO:0007669"/>
    <property type="project" value="InterPro"/>
</dbReference>
<dbReference type="InterPro" id="IPR006260">
    <property type="entry name" value="TonB/TolA_C"/>
</dbReference>
<dbReference type="NCBIfam" id="TIGR01352">
    <property type="entry name" value="tonB_Cterm"/>
    <property type="match status" value="1"/>
</dbReference>
<dbReference type="InterPro" id="IPR037682">
    <property type="entry name" value="TonB_C"/>
</dbReference>
<accession>A0A8S9T6Q9</accession>
<comment type="caution">
    <text evidence="8">The sequence shown here is derived from an EMBL/GenBank/DDBJ whole genome shotgun (WGS) entry which is preliminary data.</text>
</comment>
<evidence type="ECO:0000256" key="6">
    <source>
        <dbReference type="SAM" id="Phobius"/>
    </source>
</evidence>
<feature type="compositionally biased region" description="Polar residues" evidence="5">
    <location>
        <begin position="303"/>
        <end position="317"/>
    </location>
</feature>
<dbReference type="SUPFAM" id="SSF74653">
    <property type="entry name" value="TolA/TonB C-terminal domain"/>
    <property type="match status" value="1"/>
</dbReference>
<protein>
    <submittedName>
        <fullName evidence="8">TonB family protein</fullName>
    </submittedName>
</protein>
<feature type="compositionally biased region" description="Polar residues" evidence="5">
    <location>
        <begin position="409"/>
        <end position="473"/>
    </location>
</feature>
<feature type="compositionally biased region" description="Polar residues" evidence="5">
    <location>
        <begin position="206"/>
        <end position="221"/>
    </location>
</feature>
<feature type="compositionally biased region" description="Low complexity" evidence="5">
    <location>
        <begin position="138"/>
        <end position="164"/>
    </location>
</feature>